<protein>
    <recommendedName>
        <fullName evidence="2">Rho termination factor-like N-terminal domain-containing protein</fullName>
    </recommendedName>
</protein>
<proteinExistence type="predicted"/>
<dbReference type="Pfam" id="PF07498">
    <property type="entry name" value="Rho_N"/>
    <property type="match status" value="1"/>
</dbReference>
<dbReference type="AlphaFoldDB" id="A0A6C0HK40"/>
<evidence type="ECO:0000256" key="1">
    <source>
        <dbReference type="SAM" id="MobiDB-lite"/>
    </source>
</evidence>
<accession>A0A6C0HK40</accession>
<sequence>MNYHSMKLSELKKVAKERGGIKGYYTMSKKELISFLEMPELPEWLVVTKMTVDALRDLAGKRGLRGYWGYSKAELISTLFPNLAKPSAGYSDSKAGSVDGRTAQEYYEDNREAHKHEDPQNENGEKVGI</sequence>
<name>A0A6C0HK40_9ZZZZ</name>
<reference evidence="3" key="1">
    <citation type="journal article" date="2020" name="Nature">
        <title>Giant virus diversity and host interactions through global metagenomics.</title>
        <authorList>
            <person name="Schulz F."/>
            <person name="Roux S."/>
            <person name="Paez-Espino D."/>
            <person name="Jungbluth S."/>
            <person name="Walsh D.A."/>
            <person name="Denef V.J."/>
            <person name="McMahon K.D."/>
            <person name="Konstantinidis K.T."/>
            <person name="Eloe-Fadrosh E.A."/>
            <person name="Kyrpides N.C."/>
            <person name="Woyke T."/>
        </authorList>
    </citation>
    <scope>NUCLEOTIDE SEQUENCE</scope>
    <source>
        <strain evidence="3">GVMAG-M-3300023184-135</strain>
    </source>
</reference>
<evidence type="ECO:0000259" key="2">
    <source>
        <dbReference type="Pfam" id="PF07498"/>
    </source>
</evidence>
<dbReference type="EMBL" id="MN739976">
    <property type="protein sequence ID" value="QHT80982.1"/>
    <property type="molecule type" value="Genomic_DNA"/>
</dbReference>
<feature type="domain" description="Rho termination factor-like N-terminal" evidence="2">
    <location>
        <begin position="5"/>
        <end position="34"/>
    </location>
</feature>
<organism evidence="3">
    <name type="scientific">viral metagenome</name>
    <dbReference type="NCBI Taxonomy" id="1070528"/>
    <lineage>
        <taxon>unclassified sequences</taxon>
        <taxon>metagenomes</taxon>
        <taxon>organismal metagenomes</taxon>
    </lineage>
</organism>
<dbReference type="InterPro" id="IPR011112">
    <property type="entry name" value="Rho-like_N"/>
</dbReference>
<feature type="region of interest" description="Disordered" evidence="1">
    <location>
        <begin position="88"/>
        <end position="129"/>
    </location>
</feature>
<feature type="compositionally biased region" description="Basic and acidic residues" evidence="1">
    <location>
        <begin position="108"/>
        <end position="129"/>
    </location>
</feature>
<evidence type="ECO:0000313" key="3">
    <source>
        <dbReference type="EMBL" id="QHT80982.1"/>
    </source>
</evidence>
<dbReference type="GO" id="GO:0006353">
    <property type="term" value="P:DNA-templated transcription termination"/>
    <property type="evidence" value="ECO:0007669"/>
    <property type="project" value="InterPro"/>
</dbReference>